<dbReference type="Proteomes" id="UP000053611">
    <property type="component" value="Unassembled WGS sequence"/>
</dbReference>
<feature type="region of interest" description="Disordered" evidence="1">
    <location>
        <begin position="38"/>
        <end position="70"/>
    </location>
</feature>
<evidence type="ECO:0000313" key="3">
    <source>
        <dbReference type="Proteomes" id="UP000053611"/>
    </source>
</evidence>
<organism evidence="2 3">
    <name type="scientific">Cutaneotrichosporon oleaginosum</name>
    <dbReference type="NCBI Taxonomy" id="879819"/>
    <lineage>
        <taxon>Eukaryota</taxon>
        <taxon>Fungi</taxon>
        <taxon>Dikarya</taxon>
        <taxon>Basidiomycota</taxon>
        <taxon>Agaricomycotina</taxon>
        <taxon>Tremellomycetes</taxon>
        <taxon>Trichosporonales</taxon>
        <taxon>Trichosporonaceae</taxon>
        <taxon>Cutaneotrichosporon</taxon>
    </lineage>
</organism>
<sequence>MTRSKTSAHRSYTVLRIEPCVQRHVPTRVHTAVHASTHAPGFRPSLSAHNTHCSTPAAHPSVRTRRPSDARLTATPRAPEFGELHTQHIRMYARASFTFARPTTPSPTSASLSPSPPSSPHSLIVLCVRAHSITHDSCCQQCLRDVNRSY</sequence>
<keyword evidence="3" id="KW-1185">Reference proteome</keyword>
<gene>
    <name evidence="2" type="ORF">CC85DRAFT_75833</name>
</gene>
<accession>A0A0J0XP48</accession>
<name>A0A0J0XP48_9TREE</name>
<dbReference type="GeneID" id="28987992"/>
<evidence type="ECO:0000256" key="1">
    <source>
        <dbReference type="SAM" id="MobiDB-lite"/>
    </source>
</evidence>
<protein>
    <submittedName>
        <fullName evidence="2">Uncharacterized protein</fullName>
    </submittedName>
</protein>
<dbReference type="AlphaFoldDB" id="A0A0J0XP48"/>
<dbReference type="RefSeq" id="XP_018279333.1">
    <property type="nucleotide sequence ID" value="XM_018427389.1"/>
</dbReference>
<dbReference type="EMBL" id="KQ087201">
    <property type="protein sequence ID" value="KLT42842.1"/>
    <property type="molecule type" value="Genomic_DNA"/>
</dbReference>
<proteinExistence type="predicted"/>
<evidence type="ECO:0000313" key="2">
    <source>
        <dbReference type="EMBL" id="KLT42842.1"/>
    </source>
</evidence>
<reference evidence="2 3" key="1">
    <citation type="submission" date="2015-03" db="EMBL/GenBank/DDBJ databases">
        <title>Genomics and transcriptomics of the oil-accumulating basidiomycete yeast T. oleaginosus allow insights into substrate utilization and the diverse evolutionary trajectories of mating systems in fungi.</title>
        <authorList>
            <consortium name="DOE Joint Genome Institute"/>
            <person name="Kourist R."/>
            <person name="Kracht O."/>
            <person name="Bracharz F."/>
            <person name="Lipzen A."/>
            <person name="Nolan M."/>
            <person name="Ohm R."/>
            <person name="Grigoriev I."/>
            <person name="Sun S."/>
            <person name="Heitman J."/>
            <person name="Bruck T."/>
            <person name="Nowrousian M."/>
        </authorList>
    </citation>
    <scope>NUCLEOTIDE SEQUENCE [LARGE SCALE GENOMIC DNA]</scope>
    <source>
        <strain evidence="2 3">IBC0246</strain>
    </source>
</reference>